<reference evidence="2" key="2">
    <citation type="submission" date="2015-06" db="UniProtKB">
        <authorList>
            <consortium name="EnsemblPlants"/>
        </authorList>
    </citation>
    <scope>IDENTIFICATION</scope>
    <source>
        <strain evidence="2">DM1-3 516 R44</strain>
    </source>
</reference>
<accession>M1DX03</accession>
<dbReference type="PaxDb" id="4113-PGSC0003DMT400095759"/>
<proteinExistence type="predicted"/>
<evidence type="ECO:0000313" key="3">
    <source>
        <dbReference type="Proteomes" id="UP000011115"/>
    </source>
</evidence>
<name>M1DX03_SOLTU</name>
<sequence length="140" mass="16015">MMAAQLLDHMAEADRDMEKDFMLAMLRTQVDGLAKRVVKLKSQCKTKDKCVHLCERESRKNKEVEHIEGLLSTILLKLNEQDKALEELKEDIEGMKRVIWSHSKVVQLLEKLVGQALPHIHTQENEGLPSNNVGNPNYEA</sequence>
<dbReference type="EnsemblPlants" id="PGSC0003DMT400095759">
    <property type="protein sequence ID" value="PGSC0003DMT400095759"/>
    <property type="gene ID" value="PGSC0003DMG400045330"/>
</dbReference>
<dbReference type="AlphaFoldDB" id="M1DX03"/>
<organism evidence="2 3">
    <name type="scientific">Solanum tuberosum</name>
    <name type="common">Potato</name>
    <dbReference type="NCBI Taxonomy" id="4113"/>
    <lineage>
        <taxon>Eukaryota</taxon>
        <taxon>Viridiplantae</taxon>
        <taxon>Streptophyta</taxon>
        <taxon>Embryophyta</taxon>
        <taxon>Tracheophyta</taxon>
        <taxon>Spermatophyta</taxon>
        <taxon>Magnoliopsida</taxon>
        <taxon>eudicotyledons</taxon>
        <taxon>Gunneridae</taxon>
        <taxon>Pentapetalae</taxon>
        <taxon>asterids</taxon>
        <taxon>lamiids</taxon>
        <taxon>Solanales</taxon>
        <taxon>Solanaceae</taxon>
        <taxon>Solanoideae</taxon>
        <taxon>Solaneae</taxon>
        <taxon>Solanum</taxon>
    </lineage>
</organism>
<dbReference type="HOGENOM" id="CLU_029307_9_2_1"/>
<evidence type="ECO:0000313" key="2">
    <source>
        <dbReference type="EnsemblPlants" id="PGSC0003DMT400095759"/>
    </source>
</evidence>
<dbReference type="Gramene" id="PGSC0003DMT400095759">
    <property type="protein sequence ID" value="PGSC0003DMT400095759"/>
    <property type="gene ID" value="PGSC0003DMG400045330"/>
</dbReference>
<dbReference type="InParanoid" id="M1DX03"/>
<evidence type="ECO:0000256" key="1">
    <source>
        <dbReference type="SAM" id="Coils"/>
    </source>
</evidence>
<reference evidence="3" key="1">
    <citation type="journal article" date="2011" name="Nature">
        <title>Genome sequence and analysis of the tuber crop potato.</title>
        <authorList>
            <consortium name="The Potato Genome Sequencing Consortium"/>
        </authorList>
    </citation>
    <scope>NUCLEOTIDE SEQUENCE [LARGE SCALE GENOMIC DNA]</scope>
    <source>
        <strain evidence="3">cv. DM1-3 516 R44</strain>
    </source>
</reference>
<keyword evidence="1" id="KW-0175">Coiled coil</keyword>
<dbReference type="Proteomes" id="UP000011115">
    <property type="component" value="Unassembled WGS sequence"/>
</dbReference>
<feature type="coiled-coil region" evidence="1">
    <location>
        <begin position="71"/>
        <end position="98"/>
    </location>
</feature>
<keyword evidence="3" id="KW-1185">Reference proteome</keyword>
<protein>
    <submittedName>
        <fullName evidence="2">Uncharacterized protein</fullName>
    </submittedName>
</protein>